<keyword evidence="3 5" id="KW-1133">Transmembrane helix</keyword>
<feature type="transmembrane region" description="Helical" evidence="5">
    <location>
        <begin position="236"/>
        <end position="257"/>
    </location>
</feature>
<dbReference type="PANTHER" id="PTHR37422:SF13">
    <property type="entry name" value="LIPOPOLYSACCHARIDE BIOSYNTHESIS PROTEIN PA4999-RELATED"/>
    <property type="match status" value="1"/>
</dbReference>
<sequence>MRDLLIVGIVLAALPFALRHTWMAVMLWTWISVMNPHRLAYGFAATAPIAAVAAGAALLSLVITRDKLRMAWSPPVVALLLFMLWVCLTTLFAVNLDGSSSRLNDVLKIQLMTFVALMALHERKHIEVFVWVIMLSVGYYAFKGGFFTIMTGGAHRVWGPPGGFFEDNNAFAVAVIMVIPLMNYLRLVASSQWLRRGLVVLMLLAAAAALGTQSRGGLVAISAMAMVFWYRSDRKFAAAVVIMIVAVALISFMPGSWEARMSTMQNYEQDASASQRLEAWRTAINIANSRVTGLGFSMYDWATAAIYAPPEVSKIRAAHSIFFAVLGEHGYIGLFLFVLIWWLTFRVAAQTRKQAANRPEAAWVHTLAGMCQVSLVGYLVGGAFLSLSYFDVPYNIMVILVVSQRWLNEHPAQETPAGFSSVQPSQATLPANTTQQVLT</sequence>
<evidence type="ECO:0000256" key="2">
    <source>
        <dbReference type="ARBA" id="ARBA00022692"/>
    </source>
</evidence>
<dbReference type="InterPro" id="IPR007016">
    <property type="entry name" value="O-antigen_ligase-rel_domated"/>
</dbReference>
<feature type="transmembrane region" description="Helical" evidence="5">
    <location>
        <begin position="128"/>
        <end position="150"/>
    </location>
</feature>
<name>A0ABX1TYT0_9PROT</name>
<dbReference type="Pfam" id="PF04932">
    <property type="entry name" value="Wzy_C"/>
    <property type="match status" value="1"/>
</dbReference>
<dbReference type="GO" id="GO:0016874">
    <property type="term" value="F:ligase activity"/>
    <property type="evidence" value="ECO:0007669"/>
    <property type="project" value="UniProtKB-KW"/>
</dbReference>
<reference evidence="8 9" key="1">
    <citation type="submission" date="2019-03" db="EMBL/GenBank/DDBJ databases">
        <title>Metabolic reconstructions from genomes of highly enriched 'Candidatus Accumulibacter' and 'Candidatus Competibacter' bioreactor populations.</title>
        <authorList>
            <person name="Annavajhala M.K."/>
            <person name="Welles L."/>
            <person name="Abbas B."/>
            <person name="Sorokin D."/>
            <person name="Park H."/>
            <person name="Van Loosdrecht M."/>
            <person name="Chandran K."/>
        </authorList>
    </citation>
    <scope>NUCLEOTIDE SEQUENCE [LARGE SCALE GENOMIC DNA]</scope>
    <source>
        <strain evidence="8 9">SBR_S</strain>
    </source>
</reference>
<feature type="transmembrane region" description="Helical" evidence="5">
    <location>
        <begin position="363"/>
        <end position="387"/>
    </location>
</feature>
<feature type="transmembrane region" description="Helical" evidence="5">
    <location>
        <begin position="321"/>
        <end position="343"/>
    </location>
</feature>
<evidence type="ECO:0000256" key="3">
    <source>
        <dbReference type="ARBA" id="ARBA00022989"/>
    </source>
</evidence>
<evidence type="ECO:0000259" key="7">
    <source>
        <dbReference type="Pfam" id="PF19358"/>
    </source>
</evidence>
<dbReference type="InterPro" id="IPR045979">
    <property type="entry name" value="DUF5935"/>
</dbReference>
<evidence type="ECO:0000256" key="5">
    <source>
        <dbReference type="SAM" id="Phobius"/>
    </source>
</evidence>
<feature type="transmembrane region" description="Helical" evidence="5">
    <location>
        <begin position="201"/>
        <end position="230"/>
    </location>
</feature>
<keyword evidence="8" id="KW-0436">Ligase</keyword>
<dbReference type="NCBIfam" id="TIGR03097">
    <property type="entry name" value="PEP_O_lig_1"/>
    <property type="match status" value="1"/>
</dbReference>
<keyword evidence="2 5" id="KW-0812">Transmembrane</keyword>
<dbReference type="RefSeq" id="WP_169066845.1">
    <property type="nucleotide sequence ID" value="NZ_SPMY01000032.1"/>
</dbReference>
<comment type="subcellular location">
    <subcellularLocation>
        <location evidence="1">Membrane</location>
        <topology evidence="1">Multi-pass membrane protein</topology>
    </subcellularLocation>
</comment>
<protein>
    <submittedName>
        <fullName evidence="8">O-glycosylation ligase, exosortase A system-associated</fullName>
    </submittedName>
</protein>
<feature type="transmembrane region" description="Helical" evidence="5">
    <location>
        <begin position="43"/>
        <end position="64"/>
    </location>
</feature>
<feature type="domain" description="DUF5935" evidence="7">
    <location>
        <begin position="1"/>
        <end position="186"/>
    </location>
</feature>
<dbReference type="EMBL" id="SPMY01000032">
    <property type="protein sequence ID" value="NMQ28388.1"/>
    <property type="molecule type" value="Genomic_DNA"/>
</dbReference>
<evidence type="ECO:0000313" key="9">
    <source>
        <dbReference type="Proteomes" id="UP000749010"/>
    </source>
</evidence>
<feature type="transmembrane region" description="Helical" evidence="5">
    <location>
        <begin position="106"/>
        <end position="121"/>
    </location>
</feature>
<dbReference type="InterPro" id="IPR017528">
    <property type="entry name" value="CHP03097O-antigen_lig-rel"/>
</dbReference>
<evidence type="ECO:0000256" key="1">
    <source>
        <dbReference type="ARBA" id="ARBA00004141"/>
    </source>
</evidence>
<evidence type="ECO:0000259" key="6">
    <source>
        <dbReference type="Pfam" id="PF04932"/>
    </source>
</evidence>
<keyword evidence="9" id="KW-1185">Reference proteome</keyword>
<evidence type="ECO:0000313" key="8">
    <source>
        <dbReference type="EMBL" id="NMQ28388.1"/>
    </source>
</evidence>
<comment type="caution">
    <text evidence="8">The sequence shown here is derived from an EMBL/GenBank/DDBJ whole genome shotgun (WGS) entry which is preliminary data.</text>
</comment>
<organism evidence="8 9">
    <name type="scientific">Candidatus Accumulibacter phosphatis</name>
    <dbReference type="NCBI Taxonomy" id="327160"/>
    <lineage>
        <taxon>Bacteria</taxon>
        <taxon>Pseudomonadati</taxon>
        <taxon>Pseudomonadota</taxon>
        <taxon>Betaproteobacteria</taxon>
        <taxon>Candidatus Accumulibacter</taxon>
    </lineage>
</organism>
<gene>
    <name evidence="8" type="ORF">E4Q23_11860</name>
</gene>
<feature type="transmembrane region" description="Helical" evidence="5">
    <location>
        <begin position="170"/>
        <end position="189"/>
    </location>
</feature>
<accession>A0ABX1TYT0</accession>
<dbReference type="InterPro" id="IPR051533">
    <property type="entry name" value="WaaL-like"/>
</dbReference>
<evidence type="ECO:0000256" key="4">
    <source>
        <dbReference type="ARBA" id="ARBA00023136"/>
    </source>
</evidence>
<dbReference type="Proteomes" id="UP000749010">
    <property type="component" value="Unassembled WGS sequence"/>
</dbReference>
<feature type="transmembrane region" description="Helical" evidence="5">
    <location>
        <begin position="76"/>
        <end position="94"/>
    </location>
</feature>
<feature type="domain" description="O-antigen ligase-related" evidence="6">
    <location>
        <begin position="201"/>
        <end position="338"/>
    </location>
</feature>
<keyword evidence="4 5" id="KW-0472">Membrane</keyword>
<dbReference type="Pfam" id="PF19358">
    <property type="entry name" value="DUF5935"/>
    <property type="match status" value="1"/>
</dbReference>
<proteinExistence type="predicted"/>
<dbReference type="PANTHER" id="PTHR37422">
    <property type="entry name" value="TEICHURONIC ACID BIOSYNTHESIS PROTEIN TUAE"/>
    <property type="match status" value="1"/>
</dbReference>